<keyword evidence="6 10" id="KW-0548">Nucleotidyltransferase</keyword>
<feature type="domain" description="DNA polymerase III beta sliding clamp N-terminal" evidence="11">
    <location>
        <begin position="1"/>
        <end position="118"/>
    </location>
</feature>
<dbReference type="Pfam" id="PF00712">
    <property type="entry name" value="DNA_pol3_beta"/>
    <property type="match status" value="1"/>
</dbReference>
<keyword evidence="5 10" id="KW-0808">Transferase</keyword>
<keyword evidence="4 10" id="KW-0963">Cytoplasm</keyword>
<dbReference type="GO" id="GO:0009360">
    <property type="term" value="C:DNA polymerase III complex"/>
    <property type="evidence" value="ECO:0007669"/>
    <property type="project" value="InterPro"/>
</dbReference>
<dbReference type="InterPro" id="IPR022635">
    <property type="entry name" value="DNA_polIII_beta_C"/>
</dbReference>
<evidence type="ECO:0000256" key="7">
    <source>
        <dbReference type="ARBA" id="ARBA00022705"/>
    </source>
</evidence>
<keyword evidence="7 10" id="KW-0235">DNA replication</keyword>
<dbReference type="EMBL" id="AP017928">
    <property type="protein sequence ID" value="BBA35695.1"/>
    <property type="molecule type" value="Genomic_DNA"/>
</dbReference>
<comment type="function">
    <text evidence="10">Confers DNA tethering and processivity to DNA polymerases and other proteins. Acts as a clamp, forming a ring around DNA (a reaction catalyzed by the clamp-loading complex) which diffuses in an ATP-independent manner freely and bidirectionally along dsDNA. Initially characterized for its ability to contact the catalytic subunit of DNA polymerase III (Pol III), a complex, multichain enzyme responsible for most of the replicative synthesis in bacteria; Pol III exhibits 3'-5' exonuclease proofreading activity. The beta chain is required for initiation of replication as well as for processivity of DNA replication.</text>
</comment>
<evidence type="ECO:0000256" key="6">
    <source>
        <dbReference type="ARBA" id="ARBA00022695"/>
    </source>
</evidence>
<comment type="subunit">
    <text evidence="10">Forms a ring-shaped head-to-tail homodimer around DNA.</text>
</comment>
<dbReference type="KEGG" id="mmai:sS8_3758"/>
<dbReference type="InterPro" id="IPR001001">
    <property type="entry name" value="DNA_polIII_beta"/>
</dbReference>
<dbReference type="CDD" id="cd00140">
    <property type="entry name" value="beta_clamp"/>
    <property type="match status" value="1"/>
</dbReference>
<evidence type="ECO:0000256" key="4">
    <source>
        <dbReference type="ARBA" id="ARBA00022490"/>
    </source>
</evidence>
<dbReference type="Proteomes" id="UP000266313">
    <property type="component" value="Chromosome"/>
</dbReference>
<dbReference type="PANTHER" id="PTHR30478">
    <property type="entry name" value="DNA POLYMERASE III SUBUNIT BETA"/>
    <property type="match status" value="1"/>
</dbReference>
<dbReference type="InterPro" id="IPR046938">
    <property type="entry name" value="DNA_clamp_sf"/>
</dbReference>
<dbReference type="SUPFAM" id="SSF55979">
    <property type="entry name" value="DNA clamp"/>
    <property type="match status" value="3"/>
</dbReference>
<name>A0A250KVP4_9GAMM</name>
<reference evidence="14 15" key="1">
    <citation type="submission" date="2016-12" db="EMBL/GenBank/DDBJ databases">
        <title>Genome sequencing of Methylocaldum marinum.</title>
        <authorList>
            <person name="Takeuchi M."/>
            <person name="Kamagata Y."/>
            <person name="Hiraoka S."/>
            <person name="Oshima K."/>
            <person name="Hattori M."/>
            <person name="Iwasaki W."/>
        </authorList>
    </citation>
    <scope>NUCLEOTIDE SEQUENCE [LARGE SCALE GENOMIC DNA]</scope>
    <source>
        <strain evidence="14 15">S8</strain>
    </source>
</reference>
<feature type="domain" description="DNA polymerase III beta sliding clamp C-terminal" evidence="13">
    <location>
        <begin position="246"/>
        <end position="366"/>
    </location>
</feature>
<proteinExistence type="inferred from homology"/>
<protein>
    <recommendedName>
        <fullName evidence="3 10">Beta sliding clamp</fullName>
    </recommendedName>
</protein>
<dbReference type="GO" id="GO:0003887">
    <property type="term" value="F:DNA-directed DNA polymerase activity"/>
    <property type="evidence" value="ECO:0007669"/>
    <property type="project" value="UniProtKB-UniRule"/>
</dbReference>
<evidence type="ECO:0000259" key="13">
    <source>
        <dbReference type="Pfam" id="PF02768"/>
    </source>
</evidence>
<evidence type="ECO:0000259" key="11">
    <source>
        <dbReference type="Pfam" id="PF00712"/>
    </source>
</evidence>
<dbReference type="GO" id="GO:0008408">
    <property type="term" value="F:3'-5' exonuclease activity"/>
    <property type="evidence" value="ECO:0007669"/>
    <property type="project" value="InterPro"/>
</dbReference>
<evidence type="ECO:0000256" key="8">
    <source>
        <dbReference type="ARBA" id="ARBA00022932"/>
    </source>
</evidence>
<evidence type="ECO:0000256" key="10">
    <source>
        <dbReference type="PIRNR" id="PIRNR000804"/>
    </source>
</evidence>
<evidence type="ECO:0000256" key="1">
    <source>
        <dbReference type="ARBA" id="ARBA00004496"/>
    </source>
</evidence>
<comment type="subcellular location">
    <subcellularLocation>
        <location evidence="1 10">Cytoplasm</location>
    </subcellularLocation>
</comment>
<dbReference type="GO" id="GO:0005737">
    <property type="term" value="C:cytoplasm"/>
    <property type="evidence" value="ECO:0007669"/>
    <property type="project" value="UniProtKB-SubCell"/>
</dbReference>
<evidence type="ECO:0000313" key="14">
    <source>
        <dbReference type="EMBL" id="BBA35695.1"/>
    </source>
</evidence>
<accession>A0A250KVP4</accession>
<dbReference type="InterPro" id="IPR022634">
    <property type="entry name" value="DNA_polIII_beta_N"/>
</dbReference>
<evidence type="ECO:0000256" key="5">
    <source>
        <dbReference type="ARBA" id="ARBA00022679"/>
    </source>
</evidence>
<dbReference type="GO" id="GO:0042802">
    <property type="term" value="F:identical protein binding"/>
    <property type="evidence" value="ECO:0007669"/>
    <property type="project" value="UniProtKB-ARBA"/>
</dbReference>
<dbReference type="SMART" id="SM00480">
    <property type="entry name" value="POL3Bc"/>
    <property type="match status" value="1"/>
</dbReference>
<evidence type="ECO:0000256" key="3">
    <source>
        <dbReference type="ARBA" id="ARBA00021035"/>
    </source>
</evidence>
<dbReference type="PIRSF" id="PIRSF000804">
    <property type="entry name" value="DNA_pol_III_b"/>
    <property type="match status" value="1"/>
</dbReference>
<evidence type="ECO:0000256" key="9">
    <source>
        <dbReference type="ARBA" id="ARBA00023125"/>
    </source>
</evidence>
<sequence length="367" mass="40922">MKFTIIREHLLTPLQQVAGVVERRQTLPILSNVLLKLSGDSLEMTGTDLEVQLVTRAAVEEGSPGAVTVPARKFLDICRLLPERSVVKVDCRQDKFVIQCGSSRFNLSTLPAENYPEFDGGAAEIEVSVPRAHLRRALEKTVFAMAQQDVRYYLNGLLLDLGGQVIRAVSSDGHRLAFFEQTLDGGPEEGRQIIVPRKGVLELNRLLGEDEDPVAIQIAPNNLRVDLGTVSFAAKLIEGKFPDYQRVMPRELTRVVLVEKAAFKGALTRVSVLSNEKYRGVSMEVSEEGMMCLKAQNPEHEEAEERFPVELEGKEISVGFNASYLLDAINNVDSERVKLSFTESANSCLIEDCEDRQFKFIVMPMRL</sequence>
<comment type="similarity">
    <text evidence="2 10">Belongs to the beta sliding clamp family.</text>
</comment>
<evidence type="ECO:0000313" key="15">
    <source>
        <dbReference type="Proteomes" id="UP000266313"/>
    </source>
</evidence>
<gene>
    <name evidence="14" type="ORF">sS8_3758</name>
</gene>
<dbReference type="Gene3D" id="3.10.150.10">
    <property type="entry name" value="DNA Polymerase III, subunit A, domain 2"/>
    <property type="match status" value="1"/>
</dbReference>
<dbReference type="RefSeq" id="WP_119630996.1">
    <property type="nucleotide sequence ID" value="NZ_AP017928.1"/>
</dbReference>
<dbReference type="NCBIfam" id="TIGR00663">
    <property type="entry name" value="dnan"/>
    <property type="match status" value="1"/>
</dbReference>
<dbReference type="PANTHER" id="PTHR30478:SF0">
    <property type="entry name" value="BETA SLIDING CLAMP"/>
    <property type="match status" value="1"/>
</dbReference>
<feature type="domain" description="DNA polymerase III beta sliding clamp central" evidence="12">
    <location>
        <begin position="129"/>
        <end position="243"/>
    </location>
</feature>
<dbReference type="AlphaFoldDB" id="A0A250KVP4"/>
<keyword evidence="8 10" id="KW-0239">DNA-directed DNA polymerase</keyword>
<dbReference type="GO" id="GO:0003677">
    <property type="term" value="F:DNA binding"/>
    <property type="evidence" value="ECO:0007669"/>
    <property type="project" value="UniProtKB-UniRule"/>
</dbReference>
<evidence type="ECO:0000259" key="12">
    <source>
        <dbReference type="Pfam" id="PF02767"/>
    </source>
</evidence>
<dbReference type="InterPro" id="IPR022637">
    <property type="entry name" value="DNA_polIII_beta_cen"/>
</dbReference>
<dbReference type="Pfam" id="PF02767">
    <property type="entry name" value="DNA_pol3_beta_2"/>
    <property type="match status" value="1"/>
</dbReference>
<keyword evidence="15" id="KW-1185">Reference proteome</keyword>
<keyword evidence="9" id="KW-0238">DNA-binding</keyword>
<evidence type="ECO:0000256" key="2">
    <source>
        <dbReference type="ARBA" id="ARBA00010752"/>
    </source>
</evidence>
<dbReference type="FunFam" id="3.10.150.10:FF:000001">
    <property type="entry name" value="Beta sliding clamp"/>
    <property type="match status" value="1"/>
</dbReference>
<dbReference type="OrthoDB" id="8421503at2"/>
<dbReference type="GO" id="GO:0006271">
    <property type="term" value="P:DNA strand elongation involved in DNA replication"/>
    <property type="evidence" value="ECO:0007669"/>
    <property type="project" value="TreeGrafter"/>
</dbReference>
<organism evidence="14 15">
    <name type="scientific">Methylocaldum marinum</name>
    <dbReference type="NCBI Taxonomy" id="1432792"/>
    <lineage>
        <taxon>Bacteria</taxon>
        <taxon>Pseudomonadati</taxon>
        <taxon>Pseudomonadota</taxon>
        <taxon>Gammaproteobacteria</taxon>
        <taxon>Methylococcales</taxon>
        <taxon>Methylococcaceae</taxon>
        <taxon>Methylocaldum</taxon>
    </lineage>
</organism>
<dbReference type="Pfam" id="PF02768">
    <property type="entry name" value="DNA_pol3_beta_3"/>
    <property type="match status" value="1"/>
</dbReference>
<dbReference type="Gene3D" id="3.70.10.10">
    <property type="match status" value="1"/>
</dbReference>